<accession>A0A1I7WQG3</accession>
<feature type="compositionally biased region" description="Basic and acidic residues" evidence="1">
    <location>
        <begin position="242"/>
        <end position="253"/>
    </location>
</feature>
<feature type="region of interest" description="Disordered" evidence="1">
    <location>
        <begin position="271"/>
        <end position="291"/>
    </location>
</feature>
<dbReference type="PANTHER" id="PTHR12977">
    <property type="entry name" value="SUPPRESSOR OF VARIEGATION 4-20-RELATED"/>
    <property type="match status" value="1"/>
</dbReference>
<dbReference type="Gene3D" id="2.170.270.10">
    <property type="entry name" value="SET domain"/>
    <property type="match status" value="1"/>
</dbReference>
<dbReference type="SUPFAM" id="SSF82199">
    <property type="entry name" value="SET domain"/>
    <property type="match status" value="1"/>
</dbReference>
<evidence type="ECO:0000256" key="2">
    <source>
        <dbReference type="SAM" id="Phobius"/>
    </source>
</evidence>
<organism evidence="3 4">
    <name type="scientific">Heterorhabditis bacteriophora</name>
    <name type="common">Entomopathogenic nematode worm</name>
    <dbReference type="NCBI Taxonomy" id="37862"/>
    <lineage>
        <taxon>Eukaryota</taxon>
        <taxon>Metazoa</taxon>
        <taxon>Ecdysozoa</taxon>
        <taxon>Nematoda</taxon>
        <taxon>Chromadorea</taxon>
        <taxon>Rhabditida</taxon>
        <taxon>Rhabditina</taxon>
        <taxon>Rhabditomorpha</taxon>
        <taxon>Strongyloidea</taxon>
        <taxon>Heterorhabditidae</taxon>
        <taxon>Heterorhabditis</taxon>
    </lineage>
</organism>
<dbReference type="GO" id="GO:0042799">
    <property type="term" value="F:histone H4K20 methyltransferase activity"/>
    <property type="evidence" value="ECO:0007669"/>
    <property type="project" value="TreeGrafter"/>
</dbReference>
<dbReference type="GO" id="GO:0005634">
    <property type="term" value="C:nucleus"/>
    <property type="evidence" value="ECO:0007669"/>
    <property type="project" value="TreeGrafter"/>
</dbReference>
<dbReference type="InterPro" id="IPR039977">
    <property type="entry name" value="Suv4-20/Set9"/>
</dbReference>
<keyword evidence="2" id="KW-0812">Transmembrane</keyword>
<evidence type="ECO:0000313" key="4">
    <source>
        <dbReference type="WBParaSite" id="Hba_07414"/>
    </source>
</evidence>
<name>A0A1I7WQG3_HETBA</name>
<keyword evidence="2" id="KW-1133">Transmembrane helix</keyword>
<reference evidence="4" key="1">
    <citation type="submission" date="2016-11" db="UniProtKB">
        <authorList>
            <consortium name="WormBaseParasite"/>
        </authorList>
    </citation>
    <scope>IDENTIFICATION</scope>
</reference>
<dbReference type="AlphaFoldDB" id="A0A1I7WQG3"/>
<dbReference type="WBParaSite" id="Hba_07414">
    <property type="protein sequence ID" value="Hba_07414"/>
    <property type="gene ID" value="Hba_07414"/>
</dbReference>
<proteinExistence type="predicted"/>
<evidence type="ECO:0000256" key="1">
    <source>
        <dbReference type="SAM" id="MobiDB-lite"/>
    </source>
</evidence>
<feature type="transmembrane region" description="Helical" evidence="2">
    <location>
        <begin position="209"/>
        <end position="227"/>
    </location>
</feature>
<dbReference type="PANTHER" id="PTHR12977:SF4">
    <property type="entry name" value="HISTONE-LYSINE N-METHYLTRANSFERASE KMT5B"/>
    <property type="match status" value="1"/>
</dbReference>
<protein>
    <submittedName>
        <fullName evidence="4">SET domain-containing protein</fullName>
    </submittedName>
</protein>
<keyword evidence="3" id="KW-1185">Reference proteome</keyword>
<dbReference type="Proteomes" id="UP000095283">
    <property type="component" value="Unplaced"/>
</dbReference>
<sequence length="347" mass="39746">MKEILCTHDIIMEGSYYLSQEHNTEFIPNPLQGELAGVRQYVGLKLLLCIDLYKAYHTQQMLIYLFSFPVILLHSLFTFSTETTSDGVCSVMVIKTSTERPAKFSRSRKSNLLFKHNLVIFFTDKFQLLRFMQMYNIHAGFTIRPCTRYSAEGRLGAMLVVTREWLKNDVIEKQKAQLWLGPGAYINHDCRPNCRFVPNGETALIQARLYFYLNKFIIIIIIIIIIGEKPASRSPSPTQTEFSHHNDEVKNMNGSDKIENEELRERNPTEYSDIVGSNTNNIEGKGRLTPEINRSSSTRSMLIVERSSYSPPPILQREDSITRRSSSCPAHEEIFDGSVPGELLHVL</sequence>
<keyword evidence="2" id="KW-0472">Membrane</keyword>
<evidence type="ECO:0000313" key="3">
    <source>
        <dbReference type="Proteomes" id="UP000095283"/>
    </source>
</evidence>
<dbReference type="InterPro" id="IPR046341">
    <property type="entry name" value="SET_dom_sf"/>
</dbReference>
<feature type="region of interest" description="Disordered" evidence="1">
    <location>
        <begin position="234"/>
        <end position="253"/>
    </location>
</feature>